<dbReference type="FunFam" id="1.20.5.930:FF:000001">
    <property type="entry name" value="Integrin subunit alpha V"/>
    <property type="match status" value="1"/>
</dbReference>
<dbReference type="PRINTS" id="PR01185">
    <property type="entry name" value="INTEGRINA"/>
</dbReference>
<dbReference type="InterPro" id="IPR028994">
    <property type="entry name" value="Integrin_alpha_N"/>
</dbReference>
<evidence type="ECO:0000259" key="21">
    <source>
        <dbReference type="Pfam" id="PF20806"/>
    </source>
</evidence>
<feature type="repeat" description="FG-GAP" evidence="16">
    <location>
        <begin position="453"/>
        <end position="516"/>
    </location>
</feature>
<dbReference type="Proteomes" id="UP000646548">
    <property type="component" value="Unassembled WGS sequence"/>
</dbReference>
<dbReference type="InterPro" id="IPR048286">
    <property type="entry name" value="Integrin_alpha_Ig-like_3"/>
</dbReference>
<evidence type="ECO:0000259" key="20">
    <source>
        <dbReference type="Pfam" id="PF20805"/>
    </source>
</evidence>
<feature type="transmembrane region" description="Helical" evidence="17">
    <location>
        <begin position="1020"/>
        <end position="1046"/>
    </location>
</feature>
<evidence type="ECO:0000313" key="23">
    <source>
        <dbReference type="Proteomes" id="UP000646548"/>
    </source>
</evidence>
<keyword evidence="12 17" id="KW-0472">Membrane</keyword>
<keyword evidence="6 17" id="KW-0732">Signal</keyword>
<keyword evidence="10 17" id="KW-1133">Transmembrane helix</keyword>
<keyword evidence="11 17" id="KW-0401">Integrin</keyword>
<proteinExistence type="inferred from homology"/>
<feature type="signal peptide" evidence="17">
    <location>
        <begin position="1"/>
        <end position="36"/>
    </location>
</feature>
<feature type="chain" id="PRO_5033110496" evidence="17">
    <location>
        <begin position="37"/>
        <end position="1074"/>
    </location>
</feature>
<dbReference type="InterPro" id="IPR018184">
    <property type="entry name" value="Integrin_alpha_C_CS"/>
</dbReference>
<accession>A0A834CHG3</accession>
<evidence type="ECO:0000256" key="6">
    <source>
        <dbReference type="ARBA" id="ARBA00022729"/>
    </source>
</evidence>
<evidence type="ECO:0000256" key="7">
    <source>
        <dbReference type="ARBA" id="ARBA00022737"/>
    </source>
</evidence>
<evidence type="ECO:0000259" key="19">
    <source>
        <dbReference type="Pfam" id="PF08441"/>
    </source>
</evidence>
<evidence type="ECO:0000256" key="3">
    <source>
        <dbReference type="ARBA" id="ARBA00022685"/>
    </source>
</evidence>
<dbReference type="PROSITE" id="PS51470">
    <property type="entry name" value="FG_GAP"/>
    <property type="match status" value="5"/>
</dbReference>
<dbReference type="FunFam" id="2.60.40.1510:FF:000001">
    <property type="entry name" value="Integrin alpha V"/>
    <property type="match status" value="1"/>
</dbReference>
<dbReference type="FunFam" id="2.60.40.1460:FF:000001">
    <property type="entry name" value="Integrin, alpha V"/>
    <property type="match status" value="1"/>
</dbReference>
<dbReference type="Gene3D" id="2.130.10.130">
    <property type="entry name" value="Integrin alpha, N-terminal"/>
    <property type="match status" value="1"/>
</dbReference>
<evidence type="ECO:0000256" key="13">
    <source>
        <dbReference type="ARBA" id="ARBA00023157"/>
    </source>
</evidence>
<sequence>MGSAPARAAARARRRCCGCVRMLVPVLATLIHLCAAFNLDPETRAVFSGPRGSYFGYSVEFFSNSSSISVLIGAPKANTSQPNITEGGAVFLCPWRQSNCSIINFDEQGDRYFYVNDVYTQVEFKSHQWFGATVRSHGNNTLACAPRYYWRTERDLPFADVTGTCFLSVDGLKTFVEFAPCRTERHGPAGQGYCQGGFSADFTKVTAVFGGVFLVRFLDGCCVRVLQDGRVVLGGPGSFYWQGQLISATTEEIVKAYYPSYFLLSVAGQIQTRQAQGNYDDSYLGYSVASGEFGGDGEEDFITGVPKGLMLYGLVSILNGTDLKPLLNLTGEQMGSYFGYAVAATDINSDGLDDLVVGAPLFMSRGSDGHLEELGKVYVYLQRGPLLLEPSQPHLLGPQAFGRFGSSLAPLGDLNQDGFNDLAIGCPYGGEDGQGLVFIYTGHDEGLMDSPAQILAGQWAYSSFPASFGFSLRGNTDLDQNGYPDLLVGAFGVDKAVLYRARPIVIASASLTVQPTMFNQEEMCLLTAGDESTSVSCVSISFCLEVDGKHLPSHLGFVVEVQLDSAKQNQKESIRRTLFLESQQASLVTTFNLTKGDSMCQESKIYLRAEEEFRDKLSPIYISLNFSLDPQAPPDQHGLNPILDYKTEQRIEQKAQIQLDCGEDNICVPDLKLDVECDRSEVYLGDENTLSLTFNASNKGEGGAYEAELYVVLPPEADYSGIARDDVSLTQLACSYETENQTRYLVCDLGNPMKSGSSLWAGLRFTVPRPKDSDDTVKFELQVRSKNANNSESEVVVLELKVAAKADLILQGVSRPDKVIFSPSDWSARPVLVEEGDVGPELLQVYELVNNGPSVVSRSRLEVKCLLRATGHRLLYPAEVITEGPLSCSSKTTFNPLKLKLQPPAPNSLTSVKSEHDIQRREARKSPSAARGNLSCGAVECWELNCSVGVMQRGGSVILTVRSRVWTQNFMERGHKQLKLECFAHYNVTKMPYSISPKFKPSGSKKVVATVMWSKPDSLFLVPVWIIILAILVGLLLLALLIYLLYKMGFFKRPDPYGTTMEKAKLKPQASSEA</sequence>
<keyword evidence="4 17" id="KW-0812">Transmembrane</keyword>
<feature type="repeat" description="FG-GAP" evidence="16">
    <location>
        <begin position="324"/>
        <end position="389"/>
    </location>
</feature>
<keyword evidence="3" id="KW-0165">Cleavage on pair of basic residues</keyword>
<dbReference type="GO" id="GO:0007160">
    <property type="term" value="P:cell-matrix adhesion"/>
    <property type="evidence" value="ECO:0007669"/>
    <property type="project" value="TreeGrafter"/>
</dbReference>
<comment type="caution">
    <text evidence="22">The sequence shown here is derived from an EMBL/GenBank/DDBJ whole genome shotgun (WGS) entry which is preliminary data.</text>
</comment>
<feature type="repeat" description="FG-GAP" evidence="16">
    <location>
        <begin position="42"/>
        <end position="102"/>
    </location>
</feature>
<evidence type="ECO:0000256" key="1">
    <source>
        <dbReference type="ARBA" id="ARBA00004479"/>
    </source>
</evidence>
<dbReference type="Pfam" id="PF20806">
    <property type="entry name" value="Integrin_A_Ig_3"/>
    <property type="match status" value="1"/>
</dbReference>
<feature type="domain" description="Integrin alpha first immunoglubulin-like" evidence="19">
    <location>
        <begin position="501"/>
        <end position="660"/>
    </location>
</feature>
<dbReference type="EMBL" id="WKFB01000277">
    <property type="protein sequence ID" value="KAF6728568.1"/>
    <property type="molecule type" value="Genomic_DNA"/>
</dbReference>
<evidence type="ECO:0000256" key="12">
    <source>
        <dbReference type="ARBA" id="ARBA00023136"/>
    </source>
</evidence>
<dbReference type="Gene3D" id="2.60.40.1510">
    <property type="entry name" value="ntegrin, alpha v. Chain A, domain 3"/>
    <property type="match status" value="1"/>
</dbReference>
<dbReference type="PANTHER" id="PTHR23220">
    <property type="entry name" value="INTEGRIN ALPHA"/>
    <property type="match status" value="1"/>
</dbReference>
<dbReference type="InterPro" id="IPR013519">
    <property type="entry name" value="Int_alpha_beta-p"/>
</dbReference>
<organism evidence="22 23">
    <name type="scientific">Oryzias melastigma</name>
    <name type="common">Marine medaka</name>
    <dbReference type="NCBI Taxonomy" id="30732"/>
    <lineage>
        <taxon>Eukaryota</taxon>
        <taxon>Metazoa</taxon>
        <taxon>Chordata</taxon>
        <taxon>Craniata</taxon>
        <taxon>Vertebrata</taxon>
        <taxon>Euteleostomi</taxon>
        <taxon>Actinopterygii</taxon>
        <taxon>Neopterygii</taxon>
        <taxon>Teleostei</taxon>
        <taxon>Neoteleostei</taxon>
        <taxon>Acanthomorphata</taxon>
        <taxon>Ovalentaria</taxon>
        <taxon>Atherinomorphae</taxon>
        <taxon>Beloniformes</taxon>
        <taxon>Adrianichthyidae</taxon>
        <taxon>Oryziinae</taxon>
        <taxon>Oryzias</taxon>
    </lineage>
</organism>
<evidence type="ECO:0000256" key="10">
    <source>
        <dbReference type="ARBA" id="ARBA00022989"/>
    </source>
</evidence>
<feature type="compositionally biased region" description="Basic and acidic residues" evidence="18">
    <location>
        <begin position="913"/>
        <end position="925"/>
    </location>
</feature>
<dbReference type="GO" id="GO:0009897">
    <property type="term" value="C:external side of plasma membrane"/>
    <property type="evidence" value="ECO:0007669"/>
    <property type="project" value="TreeGrafter"/>
</dbReference>
<evidence type="ECO:0000256" key="2">
    <source>
        <dbReference type="ARBA" id="ARBA00008054"/>
    </source>
</evidence>
<dbReference type="Pfam" id="PF01839">
    <property type="entry name" value="FG-GAP"/>
    <property type="match status" value="2"/>
</dbReference>
<evidence type="ECO:0000256" key="9">
    <source>
        <dbReference type="ARBA" id="ARBA00022889"/>
    </source>
</evidence>
<dbReference type="Gene3D" id="1.20.5.930">
    <property type="entry name" value="Bicelle-embedded integrin alpha(iib) transmembrane segment"/>
    <property type="match status" value="1"/>
</dbReference>
<dbReference type="PANTHER" id="PTHR23220:SF3">
    <property type="entry name" value="INTEGRIN ALPHA-5"/>
    <property type="match status" value="1"/>
</dbReference>
<dbReference type="PROSITE" id="PS00242">
    <property type="entry name" value="INTEGRIN_ALPHA"/>
    <property type="match status" value="1"/>
</dbReference>
<evidence type="ECO:0000256" key="4">
    <source>
        <dbReference type="ARBA" id="ARBA00022692"/>
    </source>
</evidence>
<dbReference type="GO" id="GO:0098609">
    <property type="term" value="P:cell-cell adhesion"/>
    <property type="evidence" value="ECO:0007669"/>
    <property type="project" value="TreeGrafter"/>
</dbReference>
<keyword evidence="5" id="KW-0479">Metal-binding</keyword>
<dbReference type="AlphaFoldDB" id="A0A834CHG3"/>
<dbReference type="InterPro" id="IPR032695">
    <property type="entry name" value="Integrin_dom_sf"/>
</dbReference>
<evidence type="ECO:0000256" key="16">
    <source>
        <dbReference type="PROSITE-ProRule" id="PRU00803"/>
    </source>
</evidence>
<dbReference type="GO" id="GO:0008305">
    <property type="term" value="C:integrin complex"/>
    <property type="evidence" value="ECO:0007669"/>
    <property type="project" value="InterPro"/>
</dbReference>
<dbReference type="Pfam" id="PF08441">
    <property type="entry name" value="Integrin_A_Ig_1"/>
    <property type="match status" value="1"/>
</dbReference>
<dbReference type="InterPro" id="IPR048285">
    <property type="entry name" value="Integrin_alpha_Ig-like_2"/>
</dbReference>
<keyword evidence="14 17" id="KW-0675">Receptor</keyword>
<evidence type="ECO:0000313" key="22">
    <source>
        <dbReference type="EMBL" id="KAF6728568.1"/>
    </source>
</evidence>
<keyword evidence="15" id="KW-0325">Glycoprotein</keyword>
<comment type="subcellular location">
    <subcellularLocation>
        <location evidence="1 17">Membrane</location>
        <topology evidence="1 17">Single-pass type I membrane protein</topology>
    </subcellularLocation>
</comment>
<reference evidence="22" key="1">
    <citation type="journal article" name="BMC Genomics">
        <title>Long-read sequencing and de novo genome assembly of marine medaka (Oryzias melastigma).</title>
        <authorList>
            <person name="Liang P."/>
            <person name="Saqib H.S.A."/>
            <person name="Ni X."/>
            <person name="Shen Y."/>
        </authorList>
    </citation>
    <scope>NUCLEOTIDE SEQUENCE</scope>
    <source>
        <strain evidence="22">Bigg-433</strain>
    </source>
</reference>
<feature type="domain" description="Integrin alpha third immunoglobulin-like" evidence="21">
    <location>
        <begin position="808"/>
        <end position="1013"/>
    </location>
</feature>
<feature type="domain" description="Integrin alpha second immunoglobulin-like" evidence="20">
    <location>
        <begin position="661"/>
        <end position="802"/>
    </location>
</feature>
<evidence type="ECO:0000256" key="18">
    <source>
        <dbReference type="SAM" id="MobiDB-lite"/>
    </source>
</evidence>
<evidence type="ECO:0000256" key="11">
    <source>
        <dbReference type="ARBA" id="ARBA00023037"/>
    </source>
</evidence>
<feature type="repeat" description="FG-GAP" evidence="16">
    <location>
        <begin position="116"/>
        <end position="170"/>
    </location>
</feature>
<dbReference type="GO" id="GO:0046872">
    <property type="term" value="F:metal ion binding"/>
    <property type="evidence" value="ECO:0007669"/>
    <property type="project" value="UniProtKB-KW"/>
</dbReference>
<dbReference type="InterPro" id="IPR000413">
    <property type="entry name" value="Integrin_alpha"/>
</dbReference>
<protein>
    <submittedName>
        <fullName evidence="22">Integrin alpha-5</fullName>
    </submittedName>
</protein>
<dbReference type="FunFam" id="2.130.10.130:FF:000003">
    <property type="entry name" value="Integrin alpha V"/>
    <property type="match status" value="1"/>
</dbReference>
<comment type="similarity">
    <text evidence="2 17">Belongs to the integrin alpha chain family.</text>
</comment>
<evidence type="ECO:0000256" key="17">
    <source>
        <dbReference type="RuleBase" id="RU003762"/>
    </source>
</evidence>
<feature type="region of interest" description="Disordered" evidence="18">
    <location>
        <begin position="905"/>
        <end position="931"/>
    </location>
</feature>
<dbReference type="InterPro" id="IPR013517">
    <property type="entry name" value="FG-GAP"/>
</dbReference>
<keyword evidence="13" id="KW-1015">Disulfide bond</keyword>
<dbReference type="Gene3D" id="2.60.40.1460">
    <property type="entry name" value="Integrin domains. Chain A, domain 2"/>
    <property type="match status" value="1"/>
</dbReference>
<dbReference type="GO" id="GO:0001525">
    <property type="term" value="P:angiogenesis"/>
    <property type="evidence" value="ECO:0007669"/>
    <property type="project" value="TreeGrafter"/>
</dbReference>
<evidence type="ECO:0000256" key="15">
    <source>
        <dbReference type="ARBA" id="ARBA00023180"/>
    </source>
</evidence>
<dbReference type="Pfam" id="PF20805">
    <property type="entry name" value="Integrin_A_Ig_2"/>
    <property type="match status" value="1"/>
</dbReference>
<dbReference type="SUPFAM" id="SSF69179">
    <property type="entry name" value="Integrin domains"/>
    <property type="match status" value="3"/>
</dbReference>
<keyword evidence="8" id="KW-0106">Calcium</keyword>
<gene>
    <name evidence="22" type="ORF">FQA47_025557</name>
</gene>
<feature type="repeat" description="FG-GAP" evidence="16">
    <location>
        <begin position="390"/>
        <end position="449"/>
    </location>
</feature>
<evidence type="ECO:0000256" key="5">
    <source>
        <dbReference type="ARBA" id="ARBA00022723"/>
    </source>
</evidence>
<keyword evidence="7" id="KW-0677">Repeat</keyword>
<name>A0A834CHG3_ORYME</name>
<evidence type="ECO:0000256" key="14">
    <source>
        <dbReference type="ARBA" id="ARBA00023170"/>
    </source>
</evidence>
<dbReference type="InterPro" id="IPR013649">
    <property type="entry name" value="Integrin_alpha_Ig-like_1"/>
</dbReference>
<dbReference type="SUPFAM" id="SSF69318">
    <property type="entry name" value="Integrin alpha N-terminal domain"/>
    <property type="match status" value="1"/>
</dbReference>
<dbReference type="GO" id="GO:0005178">
    <property type="term" value="F:integrin binding"/>
    <property type="evidence" value="ECO:0007669"/>
    <property type="project" value="TreeGrafter"/>
</dbReference>
<dbReference type="GO" id="GO:0007229">
    <property type="term" value="P:integrin-mediated signaling pathway"/>
    <property type="evidence" value="ECO:0007669"/>
    <property type="project" value="UniProtKB-KW"/>
</dbReference>
<keyword evidence="9 17" id="KW-0130">Cell adhesion</keyword>
<dbReference type="SMART" id="SM00191">
    <property type="entry name" value="Int_alpha"/>
    <property type="match status" value="5"/>
</dbReference>
<dbReference type="Gene3D" id="2.60.40.1530">
    <property type="entry name" value="ntegrin, alpha v. Chain A, domain 4"/>
    <property type="match status" value="1"/>
</dbReference>
<evidence type="ECO:0000256" key="8">
    <source>
        <dbReference type="ARBA" id="ARBA00022837"/>
    </source>
</evidence>
<dbReference type="GO" id="GO:0033627">
    <property type="term" value="P:cell adhesion mediated by integrin"/>
    <property type="evidence" value="ECO:0007669"/>
    <property type="project" value="TreeGrafter"/>
</dbReference>